<comment type="caution">
    <text evidence="1">The sequence shown here is derived from an EMBL/GenBank/DDBJ whole genome shotgun (WGS) entry which is preliminary data.</text>
</comment>
<dbReference type="EMBL" id="JBHRSM010000022">
    <property type="protein sequence ID" value="MFC3086889.1"/>
    <property type="molecule type" value="Genomic_DNA"/>
</dbReference>
<reference evidence="2" key="1">
    <citation type="journal article" date="2019" name="Int. J. Syst. Evol. Microbiol.">
        <title>The Global Catalogue of Microorganisms (GCM) 10K type strain sequencing project: providing services to taxonomists for standard genome sequencing and annotation.</title>
        <authorList>
            <consortium name="The Broad Institute Genomics Platform"/>
            <consortium name="The Broad Institute Genome Sequencing Center for Infectious Disease"/>
            <person name="Wu L."/>
            <person name="Ma J."/>
        </authorList>
    </citation>
    <scope>NUCLEOTIDE SEQUENCE [LARGE SCALE GENOMIC DNA]</scope>
    <source>
        <strain evidence="2">KCTC 62102</strain>
    </source>
</reference>
<protein>
    <recommendedName>
        <fullName evidence="3">Ketopantoate reductase C-terminal domain-containing protein</fullName>
    </recommendedName>
</protein>
<accession>A0ABV7DX92</accession>
<gene>
    <name evidence="1" type="ORF">ACFOD6_12620</name>
</gene>
<evidence type="ECO:0008006" key="3">
    <source>
        <dbReference type="Google" id="ProtNLM"/>
    </source>
</evidence>
<sequence>MHTGISMLEAFGTMIGYTLTSGDDNNQISWDAESIIRQQCQDLQFIHTALRVQFDAMREAKLKVRNIHEVARQAGVPVEVAEICVFVATGIQVRVNGKLPPFQS</sequence>
<keyword evidence="2" id="KW-1185">Reference proteome</keyword>
<proteinExistence type="predicted"/>
<name>A0ABV7DX92_9RHOB</name>
<dbReference type="Proteomes" id="UP001595445">
    <property type="component" value="Unassembled WGS sequence"/>
</dbReference>
<organism evidence="1 2">
    <name type="scientific">Tabrizicola soli</name>
    <dbReference type="NCBI Taxonomy" id="2185115"/>
    <lineage>
        <taxon>Bacteria</taxon>
        <taxon>Pseudomonadati</taxon>
        <taxon>Pseudomonadota</taxon>
        <taxon>Alphaproteobacteria</taxon>
        <taxon>Rhodobacterales</taxon>
        <taxon>Paracoccaceae</taxon>
        <taxon>Tabrizicola</taxon>
    </lineage>
</organism>
<evidence type="ECO:0000313" key="2">
    <source>
        <dbReference type="Proteomes" id="UP001595445"/>
    </source>
</evidence>
<evidence type="ECO:0000313" key="1">
    <source>
        <dbReference type="EMBL" id="MFC3086889.1"/>
    </source>
</evidence>
<dbReference type="RefSeq" id="WP_197646072.1">
    <property type="nucleotide sequence ID" value="NZ_JAEACP010000016.1"/>
</dbReference>